<name>A0A845QB99_9HYPH</name>
<sequence>MTQDDAQILALSGLTFLLDDSQRIDGFLRMTGITPQDLRQLVATIEGQTAILDYLLGNESLLLAFTAEQGCPDDAPARARRTLTGRAFNQDWTSI</sequence>
<evidence type="ECO:0000313" key="1">
    <source>
        <dbReference type="EMBL" id="NBG95744.1"/>
    </source>
</evidence>
<protein>
    <submittedName>
        <fullName evidence="1">DUF3572 family protein</fullName>
    </submittedName>
</protein>
<dbReference type="GeneID" id="300654446"/>
<reference evidence="1 2" key="1">
    <citation type="journal article" date="2016" name="Int. J. Syst. Evol. Microbiol.">
        <title>Pyruvatibacter mobilis gen. nov., sp. nov., a marine bacterium from the culture broth of Picochlorum sp. 122.</title>
        <authorList>
            <person name="Wang G."/>
            <person name="Tang M."/>
            <person name="Wu H."/>
            <person name="Dai S."/>
            <person name="Li T."/>
            <person name="Chen C."/>
            <person name="He H."/>
            <person name="Fan J."/>
            <person name="Xiang W."/>
            <person name="Li X."/>
        </authorList>
    </citation>
    <scope>NUCLEOTIDE SEQUENCE [LARGE SCALE GENOMIC DNA]</scope>
    <source>
        <strain evidence="1 2">GYP-11</strain>
    </source>
</reference>
<dbReference type="Pfam" id="PF12096">
    <property type="entry name" value="DUF3572"/>
    <property type="match status" value="1"/>
</dbReference>
<accession>A0A845QB99</accession>
<comment type="caution">
    <text evidence="1">The sequence shown here is derived from an EMBL/GenBank/DDBJ whole genome shotgun (WGS) entry which is preliminary data.</text>
</comment>
<dbReference type="RefSeq" id="WP_160587657.1">
    <property type="nucleotide sequence ID" value="NZ_BMHN01000001.1"/>
</dbReference>
<dbReference type="EMBL" id="WXYQ01000006">
    <property type="protein sequence ID" value="NBG95744.1"/>
    <property type="molecule type" value="Genomic_DNA"/>
</dbReference>
<organism evidence="1 2">
    <name type="scientific">Pyruvatibacter mobilis</name>
    <dbReference type="NCBI Taxonomy" id="1712261"/>
    <lineage>
        <taxon>Bacteria</taxon>
        <taxon>Pseudomonadati</taxon>
        <taxon>Pseudomonadota</taxon>
        <taxon>Alphaproteobacteria</taxon>
        <taxon>Hyphomicrobiales</taxon>
        <taxon>Parvibaculaceae</taxon>
        <taxon>Pyruvatibacter</taxon>
    </lineage>
</organism>
<dbReference type="InterPro" id="IPR021955">
    <property type="entry name" value="DUF3572"/>
</dbReference>
<keyword evidence="2" id="KW-1185">Reference proteome</keyword>
<dbReference type="AlphaFoldDB" id="A0A845QB99"/>
<proteinExistence type="predicted"/>
<gene>
    <name evidence="1" type="ORF">GTQ45_08360</name>
</gene>
<dbReference type="OrthoDB" id="7356934at2"/>
<dbReference type="Proteomes" id="UP000470384">
    <property type="component" value="Unassembled WGS sequence"/>
</dbReference>
<evidence type="ECO:0000313" key="2">
    <source>
        <dbReference type="Proteomes" id="UP000470384"/>
    </source>
</evidence>